<feature type="chain" id="PRO_5002207291" evidence="3">
    <location>
        <begin position="21"/>
        <end position="654"/>
    </location>
</feature>
<evidence type="ECO:0000259" key="4">
    <source>
        <dbReference type="Pfam" id="PF00149"/>
    </source>
</evidence>
<evidence type="ECO:0000256" key="1">
    <source>
        <dbReference type="ARBA" id="ARBA00022801"/>
    </source>
</evidence>
<dbReference type="Proteomes" id="UP000054304">
    <property type="component" value="Unassembled WGS sequence"/>
</dbReference>
<name>A0A0C7MLS5_9SACH</name>
<dbReference type="OrthoDB" id="282973at2759"/>
<dbReference type="GeneID" id="34684187"/>
<feature type="signal peptide" evidence="3">
    <location>
        <begin position="1"/>
        <end position="20"/>
    </location>
</feature>
<proteinExistence type="predicted"/>
<dbReference type="SUPFAM" id="SSF56300">
    <property type="entry name" value="Metallo-dependent phosphatases"/>
    <property type="match status" value="1"/>
</dbReference>
<dbReference type="InterPro" id="IPR029052">
    <property type="entry name" value="Metallo-depent_PP-like"/>
</dbReference>
<evidence type="ECO:0000313" key="5">
    <source>
        <dbReference type="EMBL" id="CEP60781.1"/>
    </source>
</evidence>
<dbReference type="RefSeq" id="XP_022627022.1">
    <property type="nucleotide sequence ID" value="XM_022774980.1"/>
</dbReference>
<dbReference type="EMBL" id="LN736360">
    <property type="protein sequence ID" value="CEP60781.1"/>
    <property type="molecule type" value="Genomic_DNA"/>
</dbReference>
<reference evidence="5 6" key="1">
    <citation type="submission" date="2014-12" db="EMBL/GenBank/DDBJ databases">
        <authorList>
            <person name="Neuveglise Cecile"/>
        </authorList>
    </citation>
    <scope>NUCLEOTIDE SEQUENCE [LARGE SCALE GENOMIC DNA]</scope>
    <source>
        <strain evidence="5 6">CBS 12615</strain>
    </source>
</reference>
<dbReference type="STRING" id="1245769.A0A0C7MLS5"/>
<dbReference type="InterPro" id="IPR041805">
    <property type="entry name" value="ASMase/PPN1_MPP"/>
</dbReference>
<dbReference type="Gene3D" id="3.60.21.10">
    <property type="match status" value="1"/>
</dbReference>
<gene>
    <name evidence="5" type="ORF">LALA0_S01e18822g</name>
</gene>
<protein>
    <submittedName>
        <fullName evidence="5">LALA0S01e18822g1_1</fullName>
    </submittedName>
</protein>
<feature type="domain" description="Calcineurin-like phosphoesterase" evidence="4">
    <location>
        <begin position="290"/>
        <end position="490"/>
    </location>
</feature>
<dbReference type="HOGENOM" id="CLU_014743_2_0_1"/>
<dbReference type="Pfam" id="PF00149">
    <property type="entry name" value="Metallophos"/>
    <property type="match status" value="1"/>
</dbReference>
<sequence>MLVRLLLSTILVLLEGLTLASPVIPENHVLSEVLDYSTVYSDNSVAQAFVDELIALSHSSRNISKCDQCVTRLAVGKSLSLLRPDLVPRVFTEWCQRTKYMSNSTCLATFSRNTVKSSYTGTNFADMLSLMDPFGYDGQLYCNYKESACPKPKTPNVTLSHLWPKKEAKHNIAPVPAANDTFNVLHISDFHIEMDYKVGGEANCSLSMCCTPSSVNAFSNITSHGQKDWNSFYDSSYSDNSFVKGDLLDVFKNDSIWSPATTFGNYKCDAPEILINSSLNSIANFSSENNLDFEFAIFTGDLVDHDELSLTSYDVTVKSEEVVFRDIKNKLGDVPVYPVMGNHDTFPYGELAQENHGFLNYFSWNAELMADLWEDYGWLDAKQSQYARKHYTGFSVETKMGLKIISLNSNVWYKKNHYAYWNASQPDTFGQFEFLVNELVESESKDQRVWIIAHIPFSGDALPLPAKMFAEVVERFSPYTIANIFFGHTHLDQFEILYSGPGDDAKTIENVVASSWISQAVTPWVNNNPSWRYYTVDKKTFSVMNAYNYYTRLNDTFTNNGAEPVWEFEYSSRDGYNITWPETAPLNATYWHLVASKINGSVEYNQLYENYATRFSPYVPDCANTTDCSLNYCYLTSFTVDQYDDCVASVQKKQ</sequence>
<keyword evidence="3" id="KW-0732">Signal</keyword>
<dbReference type="GO" id="GO:0008081">
    <property type="term" value="F:phosphoric diester hydrolase activity"/>
    <property type="evidence" value="ECO:0007669"/>
    <property type="project" value="TreeGrafter"/>
</dbReference>
<keyword evidence="2" id="KW-0325">Glycoprotein</keyword>
<dbReference type="CDD" id="cd00842">
    <property type="entry name" value="MPP_ASMase"/>
    <property type="match status" value="1"/>
</dbReference>
<dbReference type="InterPro" id="IPR004843">
    <property type="entry name" value="Calcineurin-like_PHP"/>
</dbReference>
<keyword evidence="6" id="KW-1185">Reference proteome</keyword>
<evidence type="ECO:0000256" key="2">
    <source>
        <dbReference type="ARBA" id="ARBA00023180"/>
    </source>
</evidence>
<dbReference type="AlphaFoldDB" id="A0A0C7MLS5"/>
<organism evidence="5 6">
    <name type="scientific">Lachancea lanzarotensis</name>
    <dbReference type="NCBI Taxonomy" id="1245769"/>
    <lineage>
        <taxon>Eukaryota</taxon>
        <taxon>Fungi</taxon>
        <taxon>Dikarya</taxon>
        <taxon>Ascomycota</taxon>
        <taxon>Saccharomycotina</taxon>
        <taxon>Saccharomycetes</taxon>
        <taxon>Saccharomycetales</taxon>
        <taxon>Saccharomycetaceae</taxon>
        <taxon>Lachancea</taxon>
    </lineage>
</organism>
<dbReference type="PANTHER" id="PTHR10340">
    <property type="entry name" value="SPHINGOMYELIN PHOSPHODIESTERASE"/>
    <property type="match status" value="1"/>
</dbReference>
<keyword evidence="1" id="KW-0378">Hydrolase</keyword>
<evidence type="ECO:0000313" key="6">
    <source>
        <dbReference type="Proteomes" id="UP000054304"/>
    </source>
</evidence>
<accession>A0A0C7MLS5</accession>
<evidence type="ECO:0000256" key="3">
    <source>
        <dbReference type="SAM" id="SignalP"/>
    </source>
</evidence>
<dbReference type="PANTHER" id="PTHR10340:SF27">
    <property type="entry name" value="ACL091CP"/>
    <property type="match status" value="1"/>
</dbReference>